<gene>
    <name evidence="1" type="ORF">CXG49_03885</name>
    <name evidence="2" type="ORF">CXG53_06555</name>
</gene>
<dbReference type="Proteomes" id="UP000234839">
    <property type="component" value="Unassembled WGS sequence"/>
</dbReference>
<reference evidence="3 4" key="1">
    <citation type="submission" date="2017-12" db="EMBL/GenBank/DDBJ databases">
        <title>Detection of the carbapenemase gene blaVIM-5 in members of the Pseudomonas putida group isolated from polluted Nigerian wetlands.</title>
        <authorList>
            <person name="Adelowo O."/>
            <person name="Vollmers J."/>
            <person name="Maeusezahl I."/>
            <person name="Kaster A.-K."/>
            <person name="Mueller J.A."/>
        </authorList>
    </citation>
    <scope>NUCLEOTIDE SEQUENCE [LARGE SCALE GENOMIC DNA]</scope>
    <source>
        <strain evidence="2 3">MR119</strain>
        <strain evidence="1 4">MR144</strain>
    </source>
</reference>
<comment type="caution">
    <text evidence="1">The sequence shown here is derived from an EMBL/GenBank/DDBJ whole genome shotgun (WGS) entry which is preliminary data.</text>
</comment>
<accession>A0AAX0W2M5</accession>
<name>A0AAX0W2M5_9PSED</name>
<evidence type="ECO:0000313" key="3">
    <source>
        <dbReference type="Proteomes" id="UP000234839"/>
    </source>
</evidence>
<keyword evidence="3" id="KW-1185">Reference proteome</keyword>
<dbReference type="Proteomes" id="UP000234878">
    <property type="component" value="Unassembled WGS sequence"/>
</dbReference>
<dbReference type="EMBL" id="PJCQ01000002">
    <property type="protein sequence ID" value="PLV20810.1"/>
    <property type="molecule type" value="Genomic_DNA"/>
</dbReference>
<protein>
    <submittedName>
        <fullName evidence="1">Uncharacterized protein</fullName>
    </submittedName>
</protein>
<proteinExistence type="predicted"/>
<evidence type="ECO:0000313" key="1">
    <source>
        <dbReference type="EMBL" id="PLV20810.1"/>
    </source>
</evidence>
<evidence type="ECO:0000313" key="2">
    <source>
        <dbReference type="EMBL" id="PLV24846.1"/>
    </source>
</evidence>
<evidence type="ECO:0000313" key="4">
    <source>
        <dbReference type="Proteomes" id="UP000234878"/>
    </source>
</evidence>
<sequence length="79" mass="8895">MEALKYLLFGGLPYGDLAGQFSCYSLESRLSAEHLSLNRIWLGMHRSRLKALCDTGDSQDSKLMPNGLRRVLALLRLQV</sequence>
<dbReference type="EMBL" id="PJCP01000004">
    <property type="protein sequence ID" value="PLV24846.1"/>
    <property type="molecule type" value="Genomic_DNA"/>
</dbReference>
<organism evidence="1 4">
    <name type="scientific">Pseudomonas guariconensis</name>
    <dbReference type="NCBI Taxonomy" id="1288410"/>
    <lineage>
        <taxon>Bacteria</taxon>
        <taxon>Pseudomonadati</taxon>
        <taxon>Pseudomonadota</taxon>
        <taxon>Gammaproteobacteria</taxon>
        <taxon>Pseudomonadales</taxon>
        <taxon>Pseudomonadaceae</taxon>
        <taxon>Pseudomonas</taxon>
    </lineage>
</organism>
<dbReference type="AlphaFoldDB" id="A0AAX0W2M5"/>